<dbReference type="InterPro" id="IPR027728">
    <property type="entry name" value="Topless_fam"/>
</dbReference>
<dbReference type="PANTHER" id="PTHR44083">
    <property type="entry name" value="TOPLESS-RELATED PROTEIN 1-RELATED"/>
    <property type="match status" value="1"/>
</dbReference>
<evidence type="ECO:0000259" key="3">
    <source>
        <dbReference type="PROSITE" id="PS50897"/>
    </source>
</evidence>
<dbReference type="PROSITE" id="PS50897">
    <property type="entry name" value="CTLH"/>
    <property type="match status" value="1"/>
</dbReference>
<evidence type="ECO:0000256" key="1">
    <source>
        <dbReference type="ARBA" id="ARBA00022574"/>
    </source>
</evidence>
<dbReference type="AlphaFoldDB" id="A0AA86SSH1"/>
<accession>A0AA86SSH1</accession>
<feature type="domain" description="CTLH" evidence="3">
    <location>
        <begin position="34"/>
        <end position="92"/>
    </location>
</feature>
<dbReference type="Proteomes" id="UP001189624">
    <property type="component" value="Chromosome 6"/>
</dbReference>
<dbReference type="Pfam" id="PF17814">
    <property type="entry name" value="LisH_TPL"/>
    <property type="match status" value="1"/>
</dbReference>
<keyword evidence="2" id="KW-0677">Repeat</keyword>
<dbReference type="Pfam" id="PF21889">
    <property type="entry name" value="TPR1-like_2nd"/>
    <property type="match status" value="1"/>
</dbReference>
<dbReference type="Pfam" id="PF21359">
    <property type="entry name" value="zf_topless"/>
    <property type="match status" value="1"/>
</dbReference>
<dbReference type="GO" id="GO:0006355">
    <property type="term" value="P:regulation of DNA-templated transcription"/>
    <property type="evidence" value="ECO:0007669"/>
    <property type="project" value="InterPro"/>
</dbReference>
<dbReference type="PROSITE" id="PS50896">
    <property type="entry name" value="LISH"/>
    <property type="match status" value="1"/>
</dbReference>
<sequence length="355" mass="40174">MASLTKELVFLVLQFLDEEKLEDTMHKLEQESGFFFNVKYFEEKVLAGEWDHVEKYLFGFTKVDDNRYSMMIFFEIRKQKYLEALDRRDRVRAVEILVNDLKVFQSFNEYLFKEITNLLTLNNFRENEQLSKYGDTTSARNILLVELKRLIEANPLFRDKLAFPPFKSSRLRTLINQSLNWQHQMCKNPMTNPDIKSLLINHSCSPASGSNVPTPVNLPMTPVVNPSPYASLGSHVAVSIHIIPTASNVNALARWAVNANASTSSQLPSQSPVGATSGPQNQVVLDGLNNDQEQLMKQLRATQPAVEVTHHAPPEQASGLDDLPRIVVYALQLGSSITSMDFHPVHHSLLLGRLK</sequence>
<dbReference type="InterPro" id="IPR006595">
    <property type="entry name" value="CTLH_C"/>
</dbReference>
<dbReference type="InterPro" id="IPR054532">
    <property type="entry name" value="TPL_SMU1_LisH-like"/>
</dbReference>
<gene>
    <name evidence="4" type="ORF">AYBTSS11_LOCUS19711</name>
</gene>
<protein>
    <recommendedName>
        <fullName evidence="3">CTLH domain-containing protein</fullName>
    </recommendedName>
</protein>
<evidence type="ECO:0000313" key="5">
    <source>
        <dbReference type="Proteomes" id="UP001189624"/>
    </source>
</evidence>
<dbReference type="EMBL" id="OY731403">
    <property type="protein sequence ID" value="CAJ1963322.1"/>
    <property type="molecule type" value="Genomic_DNA"/>
</dbReference>
<dbReference type="InterPro" id="IPR054080">
    <property type="entry name" value="TPR1-like_2nd"/>
</dbReference>
<reference evidence="4" key="1">
    <citation type="submission" date="2023-10" db="EMBL/GenBank/DDBJ databases">
        <authorList>
            <person name="Domelevo Entfellner J.-B."/>
        </authorList>
    </citation>
    <scope>NUCLEOTIDE SEQUENCE</scope>
</reference>
<organism evidence="4 5">
    <name type="scientific">Sphenostylis stenocarpa</name>
    <dbReference type="NCBI Taxonomy" id="92480"/>
    <lineage>
        <taxon>Eukaryota</taxon>
        <taxon>Viridiplantae</taxon>
        <taxon>Streptophyta</taxon>
        <taxon>Embryophyta</taxon>
        <taxon>Tracheophyta</taxon>
        <taxon>Spermatophyta</taxon>
        <taxon>Magnoliopsida</taxon>
        <taxon>eudicotyledons</taxon>
        <taxon>Gunneridae</taxon>
        <taxon>Pentapetalae</taxon>
        <taxon>rosids</taxon>
        <taxon>fabids</taxon>
        <taxon>Fabales</taxon>
        <taxon>Fabaceae</taxon>
        <taxon>Papilionoideae</taxon>
        <taxon>50 kb inversion clade</taxon>
        <taxon>NPAAA clade</taxon>
        <taxon>indigoferoid/millettioid clade</taxon>
        <taxon>Phaseoleae</taxon>
        <taxon>Sphenostylis</taxon>
    </lineage>
</organism>
<keyword evidence="1" id="KW-0853">WD repeat</keyword>
<dbReference type="SMART" id="SM00668">
    <property type="entry name" value="CTLH"/>
    <property type="match status" value="1"/>
</dbReference>
<dbReference type="InterPro" id="IPR048419">
    <property type="entry name" value="Topless_Znf"/>
</dbReference>
<dbReference type="PANTHER" id="PTHR44083:SF2">
    <property type="entry name" value="TOPLESS-RELATED PROTEIN 3"/>
    <property type="match status" value="1"/>
</dbReference>
<evidence type="ECO:0000256" key="2">
    <source>
        <dbReference type="ARBA" id="ARBA00022737"/>
    </source>
</evidence>
<evidence type="ECO:0000313" key="4">
    <source>
        <dbReference type="EMBL" id="CAJ1963322.1"/>
    </source>
</evidence>
<dbReference type="InterPro" id="IPR006594">
    <property type="entry name" value="LisH"/>
</dbReference>
<dbReference type="Gramene" id="rna-AYBTSS11_LOCUS19711">
    <property type="protein sequence ID" value="CAJ1963322.1"/>
    <property type="gene ID" value="gene-AYBTSS11_LOCUS19711"/>
</dbReference>
<name>A0AA86SSH1_9FABA</name>
<keyword evidence="5" id="KW-1185">Reference proteome</keyword>
<proteinExistence type="predicted"/>
<dbReference type="SMART" id="SM00667">
    <property type="entry name" value="LisH"/>
    <property type="match status" value="1"/>
</dbReference>